<sequence length="138" mass="14865">MVVYPLDGWNTFIDVADATTRLTELGSGSKWDPLTTAEKEAMLHKSAAIINATCNLNTTCQFDVAQVLLIQGDLENNGKYLSMTDTSVKYKSAKVGSLDVEYNLTESGEVLLPPVVKSLLSSCLKNSSVPMAKGFTLA</sequence>
<comment type="caution">
    <text evidence="1">The sequence shown here is derived from an EMBL/GenBank/DDBJ whole genome shotgun (WGS) entry which is preliminary data.</text>
</comment>
<protein>
    <submittedName>
        <fullName evidence="1">Uncharacterized protein</fullName>
    </submittedName>
</protein>
<dbReference type="EMBL" id="JAQIBC010000012">
    <property type="protein sequence ID" value="MDM5264684.1"/>
    <property type="molecule type" value="Genomic_DNA"/>
</dbReference>
<reference evidence="1" key="1">
    <citation type="submission" date="2023-01" db="EMBL/GenBank/DDBJ databases">
        <title>Sulfurovum sp. XTW-4 genome assembly.</title>
        <authorList>
            <person name="Wang J."/>
        </authorList>
    </citation>
    <scope>NUCLEOTIDE SEQUENCE</scope>
    <source>
        <strain evidence="1">XTW-4</strain>
    </source>
</reference>
<gene>
    <name evidence="1" type="ORF">PF327_10805</name>
</gene>
<evidence type="ECO:0000313" key="1">
    <source>
        <dbReference type="EMBL" id="MDM5264684.1"/>
    </source>
</evidence>
<keyword evidence="2" id="KW-1185">Reference proteome</keyword>
<proteinExistence type="predicted"/>
<name>A0ABT7QUD8_9BACT</name>
<accession>A0ABT7QUD8</accession>
<dbReference type="RefSeq" id="WP_289402584.1">
    <property type="nucleotide sequence ID" value="NZ_JAQIBC010000012.1"/>
</dbReference>
<organism evidence="1 2">
    <name type="scientific">Sulfurovum xiamenensis</name>
    <dbReference type="NCBI Taxonomy" id="3019066"/>
    <lineage>
        <taxon>Bacteria</taxon>
        <taxon>Pseudomonadati</taxon>
        <taxon>Campylobacterota</taxon>
        <taxon>Epsilonproteobacteria</taxon>
        <taxon>Campylobacterales</taxon>
        <taxon>Sulfurovaceae</taxon>
        <taxon>Sulfurovum</taxon>
    </lineage>
</organism>
<evidence type="ECO:0000313" key="2">
    <source>
        <dbReference type="Proteomes" id="UP001169066"/>
    </source>
</evidence>
<dbReference type="Proteomes" id="UP001169066">
    <property type="component" value="Unassembled WGS sequence"/>
</dbReference>